<dbReference type="RefSeq" id="WP_097060136.1">
    <property type="nucleotide sequence ID" value="NZ_BMLC01000001.1"/>
</dbReference>
<dbReference type="Proteomes" id="UP000219440">
    <property type="component" value="Unassembled WGS sequence"/>
</dbReference>
<evidence type="ECO:0000313" key="3">
    <source>
        <dbReference type="EMBL" id="SOE59807.1"/>
    </source>
</evidence>
<feature type="domain" description="Glucose/Sorbosone dehydrogenase" evidence="2">
    <location>
        <begin position="59"/>
        <end position="352"/>
    </location>
</feature>
<reference evidence="3 4" key="1">
    <citation type="submission" date="2017-09" db="EMBL/GenBank/DDBJ databases">
        <authorList>
            <person name="Ehlers B."/>
            <person name="Leendertz F.H."/>
        </authorList>
    </citation>
    <scope>NUCLEOTIDE SEQUENCE [LARGE SCALE GENOMIC DNA]</scope>
    <source>
        <strain evidence="3 4">CGMCC 1.05381</strain>
    </source>
</reference>
<dbReference type="PROSITE" id="PS51257">
    <property type="entry name" value="PROKAR_LIPOPROTEIN"/>
    <property type="match status" value="1"/>
</dbReference>
<dbReference type="Gene3D" id="2.120.10.30">
    <property type="entry name" value="TolB, C-terminal domain"/>
    <property type="match status" value="1"/>
</dbReference>
<evidence type="ECO:0000313" key="4">
    <source>
        <dbReference type="Proteomes" id="UP000219440"/>
    </source>
</evidence>
<keyword evidence="1" id="KW-0732">Signal</keyword>
<sequence>MRIPPALAAVVVAALLAGCTAQPQGALTTPVPTTPVPTTSEPAAAVAPVGEPTTIASGLDAPWSMVRLDSGSTLISERDSRLVKELTPDGTVREVGSVDGAAPGGEGGLLGIAVAPDDPTGLFVYLTAADDNRIVRFDLGGEPGDYSLGASRDILTGLKKAGNHNGGRIEFGPDGKLYATVGDASDPKTAQDRASLNGKILRMNADGTAPADNPFDGSLVYSLGHRNPQGIAWDDDGQLWAAEFGQNTWDEFNIIQPGANYGWPTAEGTSDDPAFVNPVFQWPTDDASPSGLTWVGGTFFMAGLGGERLWAVNPGTPTTAVDYFSDSFGRIRDVIPGPDGTLWMMTNNTDGRGTPREGDDQILQVELAP</sequence>
<feature type="chain" id="PRO_5038947610" evidence="1">
    <location>
        <begin position="24"/>
        <end position="369"/>
    </location>
</feature>
<feature type="signal peptide" evidence="1">
    <location>
        <begin position="1"/>
        <end position="23"/>
    </location>
</feature>
<keyword evidence="4" id="KW-1185">Reference proteome</keyword>
<evidence type="ECO:0000259" key="2">
    <source>
        <dbReference type="Pfam" id="PF07995"/>
    </source>
</evidence>
<dbReference type="EMBL" id="OCST01000002">
    <property type="protein sequence ID" value="SOE59807.1"/>
    <property type="molecule type" value="Genomic_DNA"/>
</dbReference>
<dbReference type="InterPro" id="IPR011041">
    <property type="entry name" value="Quinoprot_gluc/sorb_DH_b-prop"/>
</dbReference>
<evidence type="ECO:0000256" key="1">
    <source>
        <dbReference type="SAM" id="SignalP"/>
    </source>
</evidence>
<organism evidence="3 4">
    <name type="scientific">Salinibacterium xinjiangense</name>
    <dbReference type="NCBI Taxonomy" id="386302"/>
    <lineage>
        <taxon>Bacteria</taxon>
        <taxon>Bacillati</taxon>
        <taxon>Actinomycetota</taxon>
        <taxon>Actinomycetes</taxon>
        <taxon>Micrococcales</taxon>
        <taxon>Microbacteriaceae</taxon>
        <taxon>Salinibacterium</taxon>
    </lineage>
</organism>
<dbReference type="InterPro" id="IPR011042">
    <property type="entry name" value="6-blade_b-propeller_TolB-like"/>
</dbReference>
<protein>
    <submittedName>
        <fullName evidence="3">Glucose/arabinose dehydrogenase, beta-propeller fold</fullName>
    </submittedName>
</protein>
<name>A0A2C8Z7F6_9MICO</name>
<dbReference type="OrthoDB" id="9770043at2"/>
<dbReference type="PANTHER" id="PTHR19328:SF13">
    <property type="entry name" value="HIPL1 PROTEIN"/>
    <property type="match status" value="1"/>
</dbReference>
<gene>
    <name evidence="3" type="ORF">SAMN06296378_0993</name>
</gene>
<dbReference type="Pfam" id="PF07995">
    <property type="entry name" value="GSDH"/>
    <property type="match status" value="1"/>
</dbReference>
<dbReference type="PANTHER" id="PTHR19328">
    <property type="entry name" value="HEDGEHOG-INTERACTING PROTEIN"/>
    <property type="match status" value="1"/>
</dbReference>
<dbReference type="SUPFAM" id="SSF50952">
    <property type="entry name" value="Soluble quinoprotein glucose dehydrogenase"/>
    <property type="match status" value="1"/>
</dbReference>
<proteinExistence type="predicted"/>
<dbReference type="InterPro" id="IPR012938">
    <property type="entry name" value="Glc/Sorbosone_DH"/>
</dbReference>
<dbReference type="AlphaFoldDB" id="A0A2C8Z7F6"/>
<accession>A0A2C8Z7F6</accession>